<dbReference type="GO" id="GO:0005509">
    <property type="term" value="F:calcium ion binding"/>
    <property type="evidence" value="ECO:0007669"/>
    <property type="project" value="InterPro"/>
</dbReference>
<dbReference type="EMBL" id="HBGW01102438">
    <property type="protein sequence ID" value="CAD9646918.1"/>
    <property type="molecule type" value="Transcribed_RNA"/>
</dbReference>
<gene>
    <name evidence="5" type="ORF">BRAN1462_LOCUS64740</name>
</gene>
<evidence type="ECO:0000256" key="3">
    <source>
        <dbReference type="SAM" id="MobiDB-lite"/>
    </source>
</evidence>
<dbReference type="PANTHER" id="PTHR44324">
    <property type="entry name" value="WD40 REPEAT DOMAIN 95"/>
    <property type="match status" value="1"/>
</dbReference>
<sequence length="1052" mass="117819">MPTKRLSIEPSVVELPEDEEAATETYIKLRHCIRDAFEGFLRNVDPKTVSLLEQALTQAGGEMNSATFLKTVTDVFPRMSTSRTISPEEELFVQQMACLQLFESVDVDGSGQASWMELCEFVCAIAEELRLQVAEESGQTFDFEEAEQVALPFRPAITKCHFDKIFYWMDNVVVFEEGQAGFHLHFPKTMVRRRRVEGHRQEILSAAFLADFNWVVTSGNDNTVCFWDDNFNLVKRWTIDHTWTGEKGKVTSVGALCWCPEIHALYASDHFSQKVRAWRLHSQLDIRFADTVLEPDKTLELRKHMTHEKSVTAICWMSHLKCLATASLDTTVQIFDLVQMKRTWILQGHKRGLTCLRYCPKGHMLLSCGFDNYICIWDPGAGVLSFTLKGHECSIAGLCAIPNMEYEFMSVDFEGQVRLWDVRRLVCVQSFAATDKQAEKNGELEALEPRAICALGQNRVLISGRRMVVYDREAPNPHLTADWPIHSVAFNSRRIEIVTPIKNDLYVWCALTGVMRAVHDNVIEGTITAMTLGRGERRIFVGADDGSMRVVNYACGALLKELTKHQYEVSQISCIPEKVLTMSAPERLILVHDDTQADRSVVLKRIDTSRRAVTQFAFDNRNIISCVSEECQVVWYNVDFAKEVGNSDRCPHDVRHESAISCCMYFDDAPLLVTADTNSTVTFWSIPPLRTYSFFNKVTLSIDEAAGALSVTSIGLSWPDEECMFVGFERGMLACVDISAIVQKAKRLRAEIERRKESGEAAEVISGRIFEKMPMPCNSPEYMFQSVNRWVVPDAHRGSADKIIVCRRQTSVLLTLGVDQRVRMWLAATGEALGTLEQGLPGGLTHRPETQWRLPIHPRAEISQDVQHIEAAAEEKVDSDEEETLDPDDELASAAEEPATPATPAGQAPPSEAPEEKVMSVIRSATDLRAGSRARLEAQEGSEERRPRSATGSRSPTKGSRALSKPGGSRLQALAALPKTKRRNQPEGEEWYAGQYSPGYWAPAAGDSSPLGLPRLQNGRQRPRLNASKDLVAAARRLSSALGDVRNTKDFV</sequence>
<dbReference type="PROSITE" id="PS50222">
    <property type="entry name" value="EF_HAND_2"/>
    <property type="match status" value="1"/>
</dbReference>
<organism evidence="5">
    <name type="scientific">Zooxanthella nutricula</name>
    <dbReference type="NCBI Taxonomy" id="1333877"/>
    <lineage>
        <taxon>Eukaryota</taxon>
        <taxon>Sar</taxon>
        <taxon>Alveolata</taxon>
        <taxon>Dinophyceae</taxon>
        <taxon>Peridiniales</taxon>
        <taxon>Peridiniales incertae sedis</taxon>
        <taxon>Zooxanthella</taxon>
    </lineage>
</organism>
<protein>
    <recommendedName>
        <fullName evidence="4">EF-hand domain-containing protein</fullName>
    </recommendedName>
</protein>
<feature type="domain" description="EF-hand" evidence="4">
    <location>
        <begin position="93"/>
        <end position="128"/>
    </location>
</feature>
<dbReference type="InterPro" id="IPR036322">
    <property type="entry name" value="WD40_repeat_dom_sf"/>
</dbReference>
<keyword evidence="2" id="KW-0853">WD repeat</keyword>
<evidence type="ECO:0000256" key="2">
    <source>
        <dbReference type="PROSITE-ProRule" id="PRU00221"/>
    </source>
</evidence>
<accession>A0A7S2QN17</accession>
<dbReference type="InterPro" id="IPR002048">
    <property type="entry name" value="EF_hand_dom"/>
</dbReference>
<reference evidence="5" key="1">
    <citation type="submission" date="2021-01" db="EMBL/GenBank/DDBJ databases">
        <authorList>
            <person name="Corre E."/>
            <person name="Pelletier E."/>
            <person name="Niang G."/>
            <person name="Scheremetjew M."/>
            <person name="Finn R."/>
            <person name="Kale V."/>
            <person name="Holt S."/>
            <person name="Cochrane G."/>
            <person name="Meng A."/>
            <person name="Brown T."/>
            <person name="Cohen L."/>
        </authorList>
    </citation>
    <scope>NUCLEOTIDE SEQUENCE</scope>
    <source>
        <strain evidence="5">RCC3387</strain>
    </source>
</reference>
<evidence type="ECO:0000313" key="5">
    <source>
        <dbReference type="EMBL" id="CAD9646918.1"/>
    </source>
</evidence>
<dbReference type="InterPro" id="IPR051242">
    <property type="entry name" value="WD-EF-hand_domain"/>
</dbReference>
<feature type="region of interest" description="Disordered" evidence="3">
    <location>
        <begin position="872"/>
        <end position="1025"/>
    </location>
</feature>
<dbReference type="Pfam" id="PF00400">
    <property type="entry name" value="WD40"/>
    <property type="match status" value="3"/>
</dbReference>
<feature type="repeat" description="WD" evidence="2">
    <location>
        <begin position="196"/>
        <end position="228"/>
    </location>
</feature>
<dbReference type="SMART" id="SM00320">
    <property type="entry name" value="WD40"/>
    <property type="match status" value="9"/>
</dbReference>
<dbReference type="PROSITE" id="PS50082">
    <property type="entry name" value="WD_REPEATS_2"/>
    <property type="match status" value="2"/>
</dbReference>
<dbReference type="InterPro" id="IPR001680">
    <property type="entry name" value="WD40_rpt"/>
</dbReference>
<keyword evidence="1" id="KW-0677">Repeat</keyword>
<dbReference type="PROSITE" id="PS50294">
    <property type="entry name" value="WD_REPEATS_REGION"/>
    <property type="match status" value="2"/>
</dbReference>
<feature type="repeat" description="WD" evidence="2">
    <location>
        <begin position="346"/>
        <end position="378"/>
    </location>
</feature>
<feature type="compositionally biased region" description="Acidic residues" evidence="3">
    <location>
        <begin position="877"/>
        <end position="891"/>
    </location>
</feature>
<dbReference type="PANTHER" id="PTHR44324:SF4">
    <property type="entry name" value="WD40 REPEAT DOMAIN 95"/>
    <property type="match status" value="1"/>
</dbReference>
<dbReference type="SUPFAM" id="SSF50978">
    <property type="entry name" value="WD40 repeat-like"/>
    <property type="match status" value="1"/>
</dbReference>
<evidence type="ECO:0000256" key="1">
    <source>
        <dbReference type="ARBA" id="ARBA00022737"/>
    </source>
</evidence>
<evidence type="ECO:0000259" key="4">
    <source>
        <dbReference type="PROSITE" id="PS50222"/>
    </source>
</evidence>
<proteinExistence type="predicted"/>
<dbReference type="Gene3D" id="2.130.10.10">
    <property type="entry name" value="YVTN repeat-like/Quinoprotein amine dehydrogenase"/>
    <property type="match status" value="3"/>
</dbReference>
<feature type="compositionally biased region" description="Low complexity" evidence="3">
    <location>
        <begin position="892"/>
        <end position="910"/>
    </location>
</feature>
<dbReference type="AlphaFoldDB" id="A0A7S2QN17"/>
<name>A0A7S2QN17_9DINO</name>
<dbReference type="InterPro" id="IPR015943">
    <property type="entry name" value="WD40/YVTN_repeat-like_dom_sf"/>
</dbReference>
<feature type="compositionally biased region" description="Basic and acidic residues" evidence="3">
    <location>
        <begin position="934"/>
        <end position="947"/>
    </location>
</feature>